<dbReference type="Pfam" id="PF08668">
    <property type="entry name" value="HDOD"/>
    <property type="match status" value="1"/>
</dbReference>
<dbReference type="EMBL" id="QFXE01000008">
    <property type="protein sequence ID" value="RDH86692.1"/>
    <property type="molecule type" value="Genomic_DNA"/>
</dbReference>
<name>A0A370DQV0_9GAMM</name>
<organism evidence="2 3">
    <name type="scientific">endosymbiont of Escarpia spicata</name>
    <dbReference type="NCBI Taxonomy" id="2200908"/>
    <lineage>
        <taxon>Bacteria</taxon>
        <taxon>Pseudomonadati</taxon>
        <taxon>Pseudomonadota</taxon>
        <taxon>Gammaproteobacteria</taxon>
        <taxon>sulfur-oxidizing symbionts</taxon>
    </lineage>
</organism>
<evidence type="ECO:0000259" key="1">
    <source>
        <dbReference type="PROSITE" id="PS51833"/>
    </source>
</evidence>
<comment type="caution">
    <text evidence="2">The sequence shown here is derived from an EMBL/GenBank/DDBJ whole genome shotgun (WGS) entry which is preliminary data.</text>
</comment>
<dbReference type="Gene3D" id="1.10.3210.10">
    <property type="entry name" value="Hypothetical protein af1432"/>
    <property type="match status" value="1"/>
</dbReference>
<dbReference type="InterPro" id="IPR013976">
    <property type="entry name" value="HDOD"/>
</dbReference>
<proteinExistence type="predicted"/>
<dbReference type="Proteomes" id="UP000254771">
    <property type="component" value="Unassembled WGS sequence"/>
</dbReference>
<dbReference type="PANTHER" id="PTHR33525:SF4">
    <property type="entry name" value="CYCLIC DI-GMP PHOSPHODIESTERASE CDGJ"/>
    <property type="match status" value="1"/>
</dbReference>
<dbReference type="InterPro" id="IPR052340">
    <property type="entry name" value="RNase_Y/CdgJ"/>
</dbReference>
<protein>
    <recommendedName>
        <fullName evidence="1">HDOD domain-containing protein</fullName>
    </recommendedName>
</protein>
<sequence>MPPIIDTEELRKARIIIKGLSIPTPPNLLLEISDELSRLWPDDNKVAELIRKDIGLASNILKTINSPAFNLRAEIMSIEHAIRLMGLKQLKDTIIRVALRNALESSMSEFEYLSEVSHSIGTNAGVIAGHFETINPGEAYMAGLFHEVGSIFLMQRFPEYKTFYEENRLQAISLPNLERERFGVSHPAISFLLAKHWKLPENVCSAIYFHHTVTEGIGLTTEQEGLCSALKLASYITFTRYLGLETEQSGESMTCRDNSIKELMIDEEALEEFMNECDGLNSIR</sequence>
<dbReference type="PROSITE" id="PS51833">
    <property type="entry name" value="HDOD"/>
    <property type="match status" value="1"/>
</dbReference>
<gene>
    <name evidence="2" type="ORF">DIZ78_07245</name>
</gene>
<dbReference type="AlphaFoldDB" id="A0A370DQV0"/>
<accession>A0A370DQV0</accession>
<evidence type="ECO:0000313" key="3">
    <source>
        <dbReference type="Proteomes" id="UP000254771"/>
    </source>
</evidence>
<evidence type="ECO:0000313" key="2">
    <source>
        <dbReference type="EMBL" id="RDH86692.1"/>
    </source>
</evidence>
<dbReference type="PANTHER" id="PTHR33525">
    <property type="match status" value="1"/>
</dbReference>
<reference evidence="2 3" key="1">
    <citation type="journal article" date="2018" name="ISME J.">
        <title>Endosymbiont genomes yield clues of tubeworm success.</title>
        <authorList>
            <person name="Li Y."/>
            <person name="Liles M.R."/>
            <person name="Halanych K.M."/>
        </authorList>
    </citation>
    <scope>NUCLEOTIDE SEQUENCE [LARGE SCALE GENOMIC DNA]</scope>
    <source>
        <strain evidence="2">A1462</strain>
    </source>
</reference>
<dbReference type="SUPFAM" id="SSF109604">
    <property type="entry name" value="HD-domain/PDEase-like"/>
    <property type="match status" value="1"/>
</dbReference>
<keyword evidence="3" id="KW-1185">Reference proteome</keyword>
<feature type="domain" description="HDOD" evidence="1">
    <location>
        <begin position="22"/>
        <end position="213"/>
    </location>
</feature>